<dbReference type="OrthoDB" id="379794at2759"/>
<dbReference type="EMBL" id="PGOL01002859">
    <property type="protein sequence ID" value="PKI44593.1"/>
    <property type="molecule type" value="Genomic_DNA"/>
</dbReference>
<dbReference type="Proteomes" id="UP000233551">
    <property type="component" value="Unassembled WGS sequence"/>
</dbReference>
<reference evidence="5 7" key="3">
    <citation type="submission" date="2017-11" db="EMBL/GenBank/DDBJ databases">
        <title>De-novo sequencing of pomegranate (Punica granatum L.) genome.</title>
        <authorList>
            <person name="Akparov Z."/>
            <person name="Amiraslanov A."/>
            <person name="Hajiyeva S."/>
            <person name="Abbasov M."/>
            <person name="Kaur K."/>
            <person name="Hamwieh A."/>
            <person name="Solovyev V."/>
            <person name="Salamov A."/>
            <person name="Braich B."/>
            <person name="Kosarev P."/>
            <person name="Mahmoud A."/>
            <person name="Hajiyev E."/>
            <person name="Babayeva S."/>
            <person name="Izzatullayeva V."/>
            <person name="Mammadov A."/>
            <person name="Mammadov A."/>
            <person name="Sharifova S."/>
            <person name="Ojaghi J."/>
            <person name="Eynullazada K."/>
            <person name="Bayramov B."/>
            <person name="Abdulazimova A."/>
            <person name="Shahmuradov I."/>
        </authorList>
    </citation>
    <scope>NUCLEOTIDE SEQUENCE [LARGE SCALE GENOMIC DNA]</scope>
    <source>
        <strain evidence="5">AG2017</strain>
        <strain evidence="7">cv. AG2017</strain>
        <tissue evidence="5">Leaf</tissue>
    </source>
</reference>
<protein>
    <recommendedName>
        <fullName evidence="3">Ataxin-10 domain-containing protein</fullName>
    </recommendedName>
</protein>
<evidence type="ECO:0000313" key="4">
    <source>
        <dbReference type="EMBL" id="OWM67013.1"/>
    </source>
</evidence>
<dbReference type="InterPro" id="IPR051374">
    <property type="entry name" value="Ataxin-10/CTR86_families"/>
</dbReference>
<evidence type="ECO:0000259" key="3">
    <source>
        <dbReference type="Pfam" id="PF09759"/>
    </source>
</evidence>
<dbReference type="PANTHER" id="PTHR13255">
    <property type="entry name" value="ATAXIN-10"/>
    <property type="match status" value="1"/>
</dbReference>
<evidence type="ECO:0000313" key="7">
    <source>
        <dbReference type="Proteomes" id="UP000233551"/>
    </source>
</evidence>
<dbReference type="InterPro" id="IPR011989">
    <property type="entry name" value="ARM-like"/>
</dbReference>
<evidence type="ECO:0000313" key="6">
    <source>
        <dbReference type="Proteomes" id="UP000197138"/>
    </source>
</evidence>
<evidence type="ECO:0000256" key="1">
    <source>
        <dbReference type="ARBA" id="ARBA00022618"/>
    </source>
</evidence>
<dbReference type="PANTHER" id="PTHR13255:SF0">
    <property type="entry name" value="ATAXIN-10"/>
    <property type="match status" value="1"/>
</dbReference>
<sequence>MGNEAVEAYLPEEVVQPLLSSANASSVREALEALIETSRTAAGRSGLASKNILAVVLRLTRELWQHPQRQVLVLSLKFLRNLCAGEVVNQDLFVEQNGVKVILEVLRTEVESSVPNSGIIRMGLQVLANVSLAGEKHQSSMWMQCFPNEFLDLARVRSRETIDPLCMIVYACSDGNDAFMAELCGEDGLGLVAEIVRTVSAVGFGEMWFKLLLSRICLEGPHLPSLFSKLCTAPAPSNTEEDVTVKDDTFSPEQAYLLSIVAEILNERLEEVRVSADIASFVFEVYERSVGLVEFHSRRKCGLPTGVANIDVLGYSLTILRDVCAQDGLGDADDSVQTAVLALLSRGLLDFLLDLLRDLEPPAIVRKAIKHVENEEGRASVGSKVCPYGGFRRDLVAVIANCSFRRRHVQDEIREKGGIPLLLQQCVTDEDNPFLREWGLWAIRNLLLDNPKNQQEVSDLKLEGSVDVPEVAELGLRVELDPRTGRPKLVNCPRP</sequence>
<dbReference type="SUPFAM" id="SSF48371">
    <property type="entry name" value="ARM repeat"/>
    <property type="match status" value="1"/>
</dbReference>
<keyword evidence="7" id="KW-1185">Reference proteome</keyword>
<dbReference type="AlphaFoldDB" id="A0A218W391"/>
<reference evidence="6" key="1">
    <citation type="journal article" date="2017" name="Plant J.">
        <title>The pomegranate (Punica granatum L.) genome and the genomics of punicalagin biosynthesis.</title>
        <authorList>
            <person name="Qin G."/>
            <person name="Xu C."/>
            <person name="Ming R."/>
            <person name="Tang H."/>
            <person name="Guyot R."/>
            <person name="Kramer E.M."/>
            <person name="Hu Y."/>
            <person name="Yi X."/>
            <person name="Qi Y."/>
            <person name="Xu X."/>
            <person name="Gao Z."/>
            <person name="Pan H."/>
            <person name="Jian J."/>
            <person name="Tian Y."/>
            <person name="Yue Z."/>
            <person name="Xu Y."/>
        </authorList>
    </citation>
    <scope>NUCLEOTIDE SEQUENCE [LARGE SCALE GENOMIC DNA]</scope>
    <source>
        <strain evidence="6">cv. Dabenzi</strain>
    </source>
</reference>
<dbReference type="InterPro" id="IPR016024">
    <property type="entry name" value="ARM-type_fold"/>
</dbReference>
<dbReference type="GO" id="GO:0051301">
    <property type="term" value="P:cell division"/>
    <property type="evidence" value="ECO:0007669"/>
    <property type="project" value="UniProtKB-KW"/>
</dbReference>
<evidence type="ECO:0000313" key="5">
    <source>
        <dbReference type="EMBL" id="PKI44593.1"/>
    </source>
</evidence>
<feature type="domain" description="Ataxin-10" evidence="3">
    <location>
        <begin position="391"/>
        <end position="488"/>
    </location>
</feature>
<gene>
    <name evidence="4" type="ORF">CDL15_Pgr000465</name>
    <name evidence="5" type="ORF">CRG98_034948</name>
</gene>
<keyword evidence="1" id="KW-0132">Cell division</keyword>
<reference evidence="4" key="2">
    <citation type="submission" date="2017-06" db="EMBL/GenBank/DDBJ databases">
        <title>The pomegranate genome and the genomics of punicalagin biosynthesis.</title>
        <authorList>
            <person name="Xu C."/>
        </authorList>
    </citation>
    <scope>NUCLEOTIDE SEQUENCE [LARGE SCALE GENOMIC DNA]</scope>
    <source>
        <tissue evidence="4">Fresh leaf</tissue>
    </source>
</reference>
<comment type="caution">
    <text evidence="4">The sequence shown here is derived from an EMBL/GenBank/DDBJ whole genome shotgun (WGS) entry which is preliminary data.</text>
</comment>
<dbReference type="GeneID" id="116206865"/>
<evidence type="ECO:0000256" key="2">
    <source>
        <dbReference type="ARBA" id="ARBA00023306"/>
    </source>
</evidence>
<organism evidence="4 6">
    <name type="scientific">Punica granatum</name>
    <name type="common">Pomegranate</name>
    <dbReference type="NCBI Taxonomy" id="22663"/>
    <lineage>
        <taxon>Eukaryota</taxon>
        <taxon>Viridiplantae</taxon>
        <taxon>Streptophyta</taxon>
        <taxon>Embryophyta</taxon>
        <taxon>Tracheophyta</taxon>
        <taxon>Spermatophyta</taxon>
        <taxon>Magnoliopsida</taxon>
        <taxon>eudicotyledons</taxon>
        <taxon>Gunneridae</taxon>
        <taxon>Pentapetalae</taxon>
        <taxon>rosids</taxon>
        <taxon>malvids</taxon>
        <taxon>Myrtales</taxon>
        <taxon>Lythraceae</taxon>
        <taxon>Punica</taxon>
    </lineage>
</organism>
<dbReference type="Pfam" id="PF09759">
    <property type="entry name" value="Atx10homo_assoc"/>
    <property type="match status" value="1"/>
</dbReference>
<dbReference type="EMBL" id="MTKT01005400">
    <property type="protein sequence ID" value="OWM67013.1"/>
    <property type="molecule type" value="Genomic_DNA"/>
</dbReference>
<accession>A0A218W391</accession>
<dbReference type="Proteomes" id="UP000197138">
    <property type="component" value="Unassembled WGS sequence"/>
</dbReference>
<dbReference type="InterPro" id="IPR019156">
    <property type="entry name" value="Ataxin-10_domain"/>
</dbReference>
<dbReference type="Gene3D" id="1.25.10.10">
    <property type="entry name" value="Leucine-rich Repeat Variant"/>
    <property type="match status" value="2"/>
</dbReference>
<dbReference type="GO" id="GO:0005829">
    <property type="term" value="C:cytosol"/>
    <property type="evidence" value="ECO:0007669"/>
    <property type="project" value="TreeGrafter"/>
</dbReference>
<keyword evidence="2" id="KW-0131">Cell cycle</keyword>
<name>A0A218W391_PUNGR</name>
<proteinExistence type="predicted"/>
<dbReference type="STRING" id="22663.A0A218W391"/>